<keyword evidence="4" id="KW-1185">Reference proteome</keyword>
<sequence>MKLGQVLHGYEITSRPSNKDAGQCMWAFAEKDGHEYFVKEFLDPKRPGSMASPEDRERLLAQCAEFERRHTSVMNRLDPKDTGAGNLVMAKDFFFEKTRYYKITERLHPADVPNPHELSVKEKRILLLTLMASLRFLHEHEIVHGDLKPDNILLHRPTETGFYTAKLIDFDDAYVSGDPKPRDQIGGDPVHGAPEWLRYMQNDHSVGPDQLTTAVDVFALALIVHRYLTGEQPSFPDGFASAGEAVKAGAKLMFDRRLHPDLTDALCRATAADPCHRPAVSELRAMVDEPMLELRVRAEAPTVHVPSVAPAARSSRLRINLTGAAPPPPPPRPVTGPRLRINLNGKETS</sequence>
<accession>A0ABX1FK55</accession>
<dbReference type="PROSITE" id="PS00108">
    <property type="entry name" value="PROTEIN_KINASE_ST"/>
    <property type="match status" value="1"/>
</dbReference>
<organism evidence="3 4">
    <name type="scientific">Lentzea indica</name>
    <dbReference type="NCBI Taxonomy" id="2604800"/>
    <lineage>
        <taxon>Bacteria</taxon>
        <taxon>Bacillati</taxon>
        <taxon>Actinomycetota</taxon>
        <taxon>Actinomycetes</taxon>
        <taxon>Pseudonocardiales</taxon>
        <taxon>Pseudonocardiaceae</taxon>
        <taxon>Lentzea</taxon>
    </lineage>
</organism>
<evidence type="ECO:0000313" key="3">
    <source>
        <dbReference type="EMBL" id="NKE59096.1"/>
    </source>
</evidence>
<evidence type="ECO:0000313" key="4">
    <source>
        <dbReference type="Proteomes" id="UP001515943"/>
    </source>
</evidence>
<dbReference type="PANTHER" id="PTHR44167:SF18">
    <property type="entry name" value="PROTEIN KINASE DOMAIN-CONTAINING PROTEIN"/>
    <property type="match status" value="1"/>
</dbReference>
<dbReference type="GO" id="GO:0016301">
    <property type="term" value="F:kinase activity"/>
    <property type="evidence" value="ECO:0007669"/>
    <property type="project" value="UniProtKB-KW"/>
</dbReference>
<dbReference type="InterPro" id="IPR000719">
    <property type="entry name" value="Prot_kinase_dom"/>
</dbReference>
<dbReference type="SUPFAM" id="SSF56112">
    <property type="entry name" value="Protein kinase-like (PK-like)"/>
    <property type="match status" value="1"/>
</dbReference>
<evidence type="ECO:0000259" key="2">
    <source>
        <dbReference type="PROSITE" id="PS50011"/>
    </source>
</evidence>
<evidence type="ECO:0000256" key="1">
    <source>
        <dbReference type="SAM" id="MobiDB-lite"/>
    </source>
</evidence>
<feature type="compositionally biased region" description="Pro residues" evidence="1">
    <location>
        <begin position="325"/>
        <end position="334"/>
    </location>
</feature>
<dbReference type="EMBL" id="VSRL01000073">
    <property type="protein sequence ID" value="NKE59096.1"/>
    <property type="molecule type" value="Genomic_DNA"/>
</dbReference>
<feature type="region of interest" description="Disordered" evidence="1">
    <location>
        <begin position="320"/>
        <end position="349"/>
    </location>
</feature>
<dbReference type="Pfam" id="PF00069">
    <property type="entry name" value="Pkinase"/>
    <property type="match status" value="1"/>
</dbReference>
<dbReference type="Gene3D" id="1.10.510.10">
    <property type="entry name" value="Transferase(Phosphotransferase) domain 1"/>
    <property type="match status" value="1"/>
</dbReference>
<dbReference type="InterPro" id="IPR008271">
    <property type="entry name" value="Ser/Thr_kinase_AS"/>
</dbReference>
<keyword evidence="3" id="KW-0808">Transferase</keyword>
<dbReference type="RefSeq" id="WP_167975755.1">
    <property type="nucleotide sequence ID" value="NZ_VSRL01000073.1"/>
</dbReference>
<reference evidence="3 4" key="1">
    <citation type="submission" date="2019-08" db="EMBL/GenBank/DDBJ databases">
        <title>Lentzea from Indian Himalayas.</title>
        <authorList>
            <person name="Mandal S."/>
            <person name="Mallick Gupta A."/>
            <person name="Maiti P.K."/>
            <person name="Sarkar J."/>
            <person name="Mandal S."/>
        </authorList>
    </citation>
    <scope>NUCLEOTIDE SEQUENCE [LARGE SCALE GENOMIC DNA]</scope>
    <source>
        <strain evidence="3 4">PSKA42</strain>
    </source>
</reference>
<dbReference type="PROSITE" id="PS50011">
    <property type="entry name" value="PROTEIN_KINASE_DOM"/>
    <property type="match status" value="1"/>
</dbReference>
<dbReference type="PANTHER" id="PTHR44167">
    <property type="entry name" value="OVARIAN-SPECIFIC SERINE/THREONINE-PROTEIN KINASE LOK-RELATED"/>
    <property type="match status" value="1"/>
</dbReference>
<dbReference type="InterPro" id="IPR011009">
    <property type="entry name" value="Kinase-like_dom_sf"/>
</dbReference>
<gene>
    <name evidence="3" type="ORF">FXN61_20685</name>
</gene>
<protein>
    <submittedName>
        <fullName evidence="3">Protein kinase</fullName>
    </submittedName>
</protein>
<dbReference type="SMART" id="SM00220">
    <property type="entry name" value="S_TKc"/>
    <property type="match status" value="1"/>
</dbReference>
<feature type="domain" description="Protein kinase" evidence="2">
    <location>
        <begin position="1"/>
        <end position="292"/>
    </location>
</feature>
<comment type="caution">
    <text evidence="3">The sequence shown here is derived from an EMBL/GenBank/DDBJ whole genome shotgun (WGS) entry which is preliminary data.</text>
</comment>
<proteinExistence type="predicted"/>
<name>A0ABX1FK55_9PSEU</name>
<dbReference type="Proteomes" id="UP001515943">
    <property type="component" value="Unassembled WGS sequence"/>
</dbReference>
<keyword evidence="3" id="KW-0418">Kinase</keyword>